<dbReference type="SUPFAM" id="SSF52402">
    <property type="entry name" value="Adenine nucleotide alpha hydrolases-like"/>
    <property type="match status" value="1"/>
</dbReference>
<dbReference type="Pfam" id="PF00582">
    <property type="entry name" value="Usp"/>
    <property type="match status" value="1"/>
</dbReference>
<proteinExistence type="inferred from homology"/>
<dbReference type="EMBL" id="CP073721">
    <property type="protein sequence ID" value="UWZ34373.1"/>
    <property type="molecule type" value="Genomic_DNA"/>
</dbReference>
<dbReference type="Proteomes" id="UP001058271">
    <property type="component" value="Chromosome"/>
</dbReference>
<dbReference type="Gene3D" id="3.40.50.620">
    <property type="entry name" value="HUPs"/>
    <property type="match status" value="1"/>
</dbReference>
<dbReference type="InterPro" id="IPR014729">
    <property type="entry name" value="Rossmann-like_a/b/a_fold"/>
</dbReference>
<dbReference type="CDD" id="cd00293">
    <property type="entry name" value="USP-like"/>
    <property type="match status" value="1"/>
</dbReference>
<keyword evidence="4" id="KW-1185">Reference proteome</keyword>
<comment type="similarity">
    <text evidence="1">Belongs to the universal stress protein A family.</text>
</comment>
<dbReference type="PANTHER" id="PTHR46268">
    <property type="entry name" value="STRESS RESPONSE PROTEIN NHAX"/>
    <property type="match status" value="1"/>
</dbReference>
<dbReference type="PANTHER" id="PTHR46268:SF6">
    <property type="entry name" value="UNIVERSAL STRESS PROTEIN UP12"/>
    <property type="match status" value="1"/>
</dbReference>
<dbReference type="RefSeq" id="WP_260723683.1">
    <property type="nucleotide sequence ID" value="NZ_BAAABS010000080.1"/>
</dbReference>
<protein>
    <submittedName>
        <fullName evidence="3">Universal stress protein</fullName>
    </submittedName>
</protein>
<dbReference type="InterPro" id="IPR006016">
    <property type="entry name" value="UspA"/>
</dbReference>
<evidence type="ECO:0000256" key="1">
    <source>
        <dbReference type="ARBA" id="ARBA00008791"/>
    </source>
</evidence>
<evidence type="ECO:0000313" key="4">
    <source>
        <dbReference type="Proteomes" id="UP001058271"/>
    </source>
</evidence>
<gene>
    <name evidence="3" type="ORF">Drose_24440</name>
</gene>
<name>A0ABY5YX98_9ACTN</name>
<evidence type="ECO:0000313" key="3">
    <source>
        <dbReference type="EMBL" id="UWZ34373.1"/>
    </source>
</evidence>
<feature type="domain" description="UspA" evidence="2">
    <location>
        <begin position="2"/>
        <end position="128"/>
    </location>
</feature>
<sequence>MTIIVGYVPSPEGRAALRHGIAEATLRGETILVINASRGDAYADPRFALTEELDRVRAELAGTGVPFEVRQVVRGLDSAEEVIKAAEATGAPLIVIGLRHRTPVGKLIMGSTAQQILLDAPCPVLAVKADPADA</sequence>
<reference evidence="3" key="1">
    <citation type="submission" date="2021-04" db="EMBL/GenBank/DDBJ databases">
        <title>Biosynthetic gene clusters of Dactylosporangioum roseum.</title>
        <authorList>
            <person name="Hartkoorn R.C."/>
            <person name="Beaudoing E."/>
            <person name="Hot D."/>
            <person name="Moureu S."/>
        </authorList>
    </citation>
    <scope>NUCLEOTIDE SEQUENCE</scope>
    <source>
        <strain evidence="3">NRRL B-16295</strain>
    </source>
</reference>
<evidence type="ECO:0000259" key="2">
    <source>
        <dbReference type="Pfam" id="PF00582"/>
    </source>
</evidence>
<organism evidence="3 4">
    <name type="scientific">Dactylosporangium roseum</name>
    <dbReference type="NCBI Taxonomy" id="47989"/>
    <lineage>
        <taxon>Bacteria</taxon>
        <taxon>Bacillati</taxon>
        <taxon>Actinomycetota</taxon>
        <taxon>Actinomycetes</taxon>
        <taxon>Micromonosporales</taxon>
        <taxon>Micromonosporaceae</taxon>
        <taxon>Dactylosporangium</taxon>
    </lineage>
</organism>
<accession>A0ABY5YX98</accession>